<sequence length="192" mass="22401">MNVINFCHVLSVKIRNNVWMDPLPDSSFIRPKGQWYFSNSWSKKMEHDTIDEKVEIRTNYFKPIWRWIPDVQNDFAARADWCVKDYASANHHPVIRLKKSELDVYAKAGSKLKFDASNSIDPDDDTLKFKWWQHEEAGTINKVIDESHAPKIEFRLSKDAKPGSIIHLICEVSDNGIPSLTRYKRIIITVIQ</sequence>
<dbReference type="Pfam" id="PF21027">
    <property type="entry name" value="Sde0182_C"/>
    <property type="match status" value="1"/>
</dbReference>
<dbReference type="EMBL" id="JAPDPJ010000023">
    <property type="protein sequence ID" value="MCW3787023.1"/>
    <property type="molecule type" value="Genomic_DNA"/>
</dbReference>
<dbReference type="Gene3D" id="3.90.245.10">
    <property type="entry name" value="Ribonucleoside hydrolase-like"/>
    <property type="match status" value="1"/>
</dbReference>
<dbReference type="AlphaFoldDB" id="A0AAE3SG80"/>
<dbReference type="Proteomes" id="UP001209229">
    <property type="component" value="Unassembled WGS sequence"/>
</dbReference>
<comment type="caution">
    <text evidence="2">The sequence shown here is derived from an EMBL/GenBank/DDBJ whole genome shotgun (WGS) entry which is preliminary data.</text>
</comment>
<organism evidence="2 3">
    <name type="scientific">Plebeiibacterium sediminum</name>
    <dbReference type="NCBI Taxonomy" id="2992112"/>
    <lineage>
        <taxon>Bacteria</taxon>
        <taxon>Pseudomonadati</taxon>
        <taxon>Bacteroidota</taxon>
        <taxon>Bacteroidia</taxon>
        <taxon>Marinilabiliales</taxon>
        <taxon>Marinilabiliaceae</taxon>
        <taxon>Plebeiibacterium</taxon>
    </lineage>
</organism>
<reference evidence="2" key="1">
    <citation type="submission" date="2022-10" db="EMBL/GenBank/DDBJ databases">
        <authorList>
            <person name="Yu W.X."/>
        </authorList>
    </citation>
    <scope>NUCLEOTIDE SEQUENCE</scope>
    <source>
        <strain evidence="2">AAT</strain>
    </source>
</reference>
<evidence type="ECO:0000259" key="1">
    <source>
        <dbReference type="Pfam" id="PF21027"/>
    </source>
</evidence>
<evidence type="ECO:0000313" key="3">
    <source>
        <dbReference type="Proteomes" id="UP001209229"/>
    </source>
</evidence>
<feature type="domain" description="Cellulose-binding Sde182 C-terminal" evidence="1">
    <location>
        <begin position="112"/>
        <end position="190"/>
    </location>
</feature>
<dbReference type="Gene3D" id="2.60.40.10">
    <property type="entry name" value="Immunoglobulins"/>
    <property type="match status" value="1"/>
</dbReference>
<proteinExistence type="predicted"/>
<gene>
    <name evidence="2" type="ORF">OM075_11120</name>
</gene>
<dbReference type="InterPro" id="IPR048527">
    <property type="entry name" value="Sde182_C"/>
</dbReference>
<accession>A0AAE3SG80</accession>
<evidence type="ECO:0000313" key="2">
    <source>
        <dbReference type="EMBL" id="MCW3787023.1"/>
    </source>
</evidence>
<name>A0AAE3SG80_9BACT</name>
<dbReference type="InterPro" id="IPR013783">
    <property type="entry name" value="Ig-like_fold"/>
</dbReference>
<keyword evidence="3" id="KW-1185">Reference proteome</keyword>
<protein>
    <recommendedName>
        <fullName evidence="1">Cellulose-binding Sde182 C-terminal domain-containing protein</fullName>
    </recommendedName>
</protein>
<dbReference type="InterPro" id="IPR036452">
    <property type="entry name" value="Ribo_hydro-like"/>
</dbReference>
<dbReference type="RefSeq" id="WP_301190588.1">
    <property type="nucleotide sequence ID" value="NZ_JAPDPJ010000023.1"/>
</dbReference>
<dbReference type="GO" id="GO:0016799">
    <property type="term" value="F:hydrolase activity, hydrolyzing N-glycosyl compounds"/>
    <property type="evidence" value="ECO:0007669"/>
    <property type="project" value="InterPro"/>
</dbReference>